<reference evidence="1 2" key="1">
    <citation type="journal article" date="2017" name="ISME J.">
        <title>Energy and carbon metabolisms in a deep terrestrial subsurface fluid microbial community.</title>
        <authorList>
            <person name="Momper L."/>
            <person name="Jungbluth S.P."/>
            <person name="Lee M.D."/>
            <person name="Amend J.P."/>
        </authorList>
    </citation>
    <scope>NUCLEOTIDE SEQUENCE [LARGE SCALE GENOMIC DNA]</scope>
    <source>
        <strain evidence="1">SURF_5</strain>
    </source>
</reference>
<evidence type="ECO:0000313" key="2">
    <source>
        <dbReference type="Proteomes" id="UP000265882"/>
    </source>
</evidence>
<sequence>CSQRTKDILLTLDQILKEEFEIEGPRWNQKYYVAYPVNGYNWLCINTKPRFLVLDFIVKAGSFKTEVLAERLGVEAYDVEGSLGDKLGLPSSVFVKNRNPSSDRVRFRMKEDFDFTGKAFRDFLKDAFAAFGIKKGSILQS</sequence>
<name>A0A3A4P5Y8_ABYX5</name>
<dbReference type="EMBL" id="QZKU01000046">
    <property type="protein sequence ID" value="RJP23384.1"/>
    <property type="molecule type" value="Genomic_DNA"/>
</dbReference>
<organism evidence="1 2">
    <name type="scientific">Abyssobacteria bacterium (strain SURF_5)</name>
    <dbReference type="NCBI Taxonomy" id="2093360"/>
    <lineage>
        <taxon>Bacteria</taxon>
        <taxon>Pseudomonadati</taxon>
        <taxon>Candidatus Hydrogenedentota</taxon>
        <taxon>Candidatus Abyssobacteria</taxon>
    </lineage>
</organism>
<proteinExistence type="predicted"/>
<dbReference type="Proteomes" id="UP000265882">
    <property type="component" value="Unassembled WGS sequence"/>
</dbReference>
<accession>A0A3A4P5Y8</accession>
<dbReference type="AlphaFoldDB" id="A0A3A4P5Y8"/>
<gene>
    <name evidence="1" type="ORF">C4520_06415</name>
</gene>
<comment type="caution">
    <text evidence="1">The sequence shown here is derived from an EMBL/GenBank/DDBJ whole genome shotgun (WGS) entry which is preliminary data.</text>
</comment>
<evidence type="ECO:0000313" key="1">
    <source>
        <dbReference type="EMBL" id="RJP23384.1"/>
    </source>
</evidence>
<feature type="non-terminal residue" evidence="1">
    <location>
        <position position="1"/>
    </location>
</feature>
<protein>
    <submittedName>
        <fullName evidence="1">Uncharacterized protein</fullName>
    </submittedName>
</protein>